<evidence type="ECO:0000313" key="2">
    <source>
        <dbReference type="Proteomes" id="UP001431209"/>
    </source>
</evidence>
<evidence type="ECO:0000313" key="1">
    <source>
        <dbReference type="EMBL" id="KAL0480586.1"/>
    </source>
</evidence>
<keyword evidence="2" id="KW-1185">Reference proteome</keyword>
<accession>A0AAW2YUF8</accession>
<dbReference type="AlphaFoldDB" id="A0AAW2YUF8"/>
<comment type="caution">
    <text evidence="1">The sequence shown here is derived from an EMBL/GenBank/DDBJ whole genome shotgun (WGS) entry which is preliminary data.</text>
</comment>
<dbReference type="EMBL" id="JAOPGA020000670">
    <property type="protein sequence ID" value="KAL0480586.1"/>
    <property type="molecule type" value="Genomic_DNA"/>
</dbReference>
<sequence length="97" mass="11168">MEIAKVDYQKAKEFEDEFGRGRSHYTFRYGYFPNGKGRVGGDYCFCNQGNSVLRDGQVLLLQMEGSVGFQTGWHIFYFEKEDVGDFNKVKVMISDNA</sequence>
<gene>
    <name evidence="1" type="ORF">AKO1_002448</name>
</gene>
<protein>
    <submittedName>
        <fullName evidence="1">Uncharacterized protein</fullName>
    </submittedName>
</protein>
<organism evidence="1 2">
    <name type="scientific">Acrasis kona</name>
    <dbReference type="NCBI Taxonomy" id="1008807"/>
    <lineage>
        <taxon>Eukaryota</taxon>
        <taxon>Discoba</taxon>
        <taxon>Heterolobosea</taxon>
        <taxon>Tetramitia</taxon>
        <taxon>Eutetramitia</taxon>
        <taxon>Acrasidae</taxon>
        <taxon>Acrasis</taxon>
    </lineage>
</organism>
<name>A0AAW2YUF8_9EUKA</name>
<reference evidence="1 2" key="1">
    <citation type="submission" date="2024-03" db="EMBL/GenBank/DDBJ databases">
        <title>The Acrasis kona genome and developmental transcriptomes reveal deep origins of eukaryotic multicellular pathways.</title>
        <authorList>
            <person name="Sheikh S."/>
            <person name="Fu C.-J."/>
            <person name="Brown M.W."/>
            <person name="Baldauf S.L."/>
        </authorList>
    </citation>
    <scope>NUCLEOTIDE SEQUENCE [LARGE SCALE GENOMIC DNA]</scope>
    <source>
        <strain evidence="1 2">ATCC MYA-3509</strain>
    </source>
</reference>
<proteinExistence type="predicted"/>
<dbReference type="Proteomes" id="UP001431209">
    <property type="component" value="Unassembled WGS sequence"/>
</dbReference>